<evidence type="ECO:0000259" key="2">
    <source>
        <dbReference type="Pfam" id="PF09361"/>
    </source>
</evidence>
<protein>
    <submittedName>
        <fullName evidence="3">Phasin family protein</fullName>
    </submittedName>
</protein>
<dbReference type="RefSeq" id="WP_123711211.1">
    <property type="nucleotide sequence ID" value="NZ_RKHR01000003.1"/>
</dbReference>
<feature type="region of interest" description="Disordered" evidence="1">
    <location>
        <begin position="113"/>
        <end position="135"/>
    </location>
</feature>
<evidence type="ECO:0000313" key="4">
    <source>
        <dbReference type="Proteomes" id="UP000275394"/>
    </source>
</evidence>
<feature type="compositionally biased region" description="Low complexity" evidence="1">
    <location>
        <begin position="119"/>
        <end position="135"/>
    </location>
</feature>
<evidence type="ECO:0000256" key="1">
    <source>
        <dbReference type="SAM" id="MobiDB-lite"/>
    </source>
</evidence>
<dbReference type="OrthoDB" id="8611311at2"/>
<sequence length="135" mass="13999">MENASLLFGSLAGNGKGLVGMLEKLNCLAIDSVEKVAALQLESAKYYTEIGIDQMRAVSGIRDASAAKEYATSSVGVVTQVNNKILEDSKKIIAANVELRGQVIDIVKGGLSEKGAEQAADSKPAKSTAKKASAA</sequence>
<feature type="domain" description="Phasin" evidence="2">
    <location>
        <begin position="19"/>
        <end position="108"/>
    </location>
</feature>
<reference evidence="3 4" key="1">
    <citation type="submission" date="2018-11" db="EMBL/GenBank/DDBJ databases">
        <title>Genomic Encyclopedia of Type Strains, Phase IV (KMG-IV): sequencing the most valuable type-strain genomes for metagenomic binning, comparative biology and taxonomic classification.</title>
        <authorList>
            <person name="Goeker M."/>
        </authorList>
    </citation>
    <scope>NUCLEOTIDE SEQUENCE [LARGE SCALE GENOMIC DNA]</scope>
    <source>
        <strain evidence="3 4">DSM 100316</strain>
    </source>
</reference>
<organism evidence="3 4">
    <name type="scientific">Sinobacterium caligoides</name>
    <dbReference type="NCBI Taxonomy" id="933926"/>
    <lineage>
        <taxon>Bacteria</taxon>
        <taxon>Pseudomonadati</taxon>
        <taxon>Pseudomonadota</taxon>
        <taxon>Gammaproteobacteria</taxon>
        <taxon>Cellvibrionales</taxon>
        <taxon>Spongiibacteraceae</taxon>
        <taxon>Sinobacterium</taxon>
    </lineage>
</organism>
<evidence type="ECO:0000313" key="3">
    <source>
        <dbReference type="EMBL" id="ROS05293.1"/>
    </source>
</evidence>
<dbReference type="InterPro" id="IPR018968">
    <property type="entry name" value="Phasin"/>
</dbReference>
<dbReference type="Proteomes" id="UP000275394">
    <property type="component" value="Unassembled WGS sequence"/>
</dbReference>
<dbReference type="Pfam" id="PF09361">
    <property type="entry name" value="Phasin_2"/>
    <property type="match status" value="1"/>
</dbReference>
<dbReference type="AlphaFoldDB" id="A0A3N2DZJ2"/>
<gene>
    <name evidence="3" type="ORF">EDC56_0823</name>
</gene>
<name>A0A3N2DZJ2_9GAMM</name>
<dbReference type="EMBL" id="RKHR01000003">
    <property type="protein sequence ID" value="ROS05293.1"/>
    <property type="molecule type" value="Genomic_DNA"/>
</dbReference>
<comment type="caution">
    <text evidence="3">The sequence shown here is derived from an EMBL/GenBank/DDBJ whole genome shotgun (WGS) entry which is preliminary data.</text>
</comment>
<accession>A0A3N2DZJ2</accession>
<keyword evidence="4" id="KW-1185">Reference proteome</keyword>
<proteinExistence type="predicted"/>